<protein>
    <submittedName>
        <fullName evidence="1">Uncharacterized protein</fullName>
    </submittedName>
</protein>
<proteinExistence type="predicted"/>
<name>A0A0F8W483_9ZZZZ</name>
<comment type="caution">
    <text evidence="1">The sequence shown here is derived from an EMBL/GenBank/DDBJ whole genome shotgun (WGS) entry which is preliminary data.</text>
</comment>
<feature type="non-terminal residue" evidence="1">
    <location>
        <position position="175"/>
    </location>
</feature>
<dbReference type="AlphaFoldDB" id="A0A0F8W483"/>
<sequence length="175" mass="19470">MKLTKIDINSVTIKDDNGAPDPNLAINWEYDKSDDEEVSEIEILMPRTVIDTVNITNGHTLEVWGGNSTSTDKKYFNGYVYDIIPEGALIKIIGKNKMLDLVRRNVNHVYDSGIDASAGEVSEIAEDLIETFGGMNGTVQPSGTEDGKRLDQFKCINADVFERLMALKKALDWQV</sequence>
<gene>
    <name evidence="1" type="ORF">LCGC14_3115620</name>
</gene>
<organism evidence="1">
    <name type="scientific">marine sediment metagenome</name>
    <dbReference type="NCBI Taxonomy" id="412755"/>
    <lineage>
        <taxon>unclassified sequences</taxon>
        <taxon>metagenomes</taxon>
        <taxon>ecological metagenomes</taxon>
    </lineage>
</organism>
<evidence type="ECO:0000313" key="1">
    <source>
        <dbReference type="EMBL" id="KKK51373.1"/>
    </source>
</evidence>
<dbReference type="EMBL" id="LAZR01067541">
    <property type="protein sequence ID" value="KKK51373.1"/>
    <property type="molecule type" value="Genomic_DNA"/>
</dbReference>
<accession>A0A0F8W483</accession>
<reference evidence="1" key="1">
    <citation type="journal article" date="2015" name="Nature">
        <title>Complex archaea that bridge the gap between prokaryotes and eukaryotes.</title>
        <authorList>
            <person name="Spang A."/>
            <person name="Saw J.H."/>
            <person name="Jorgensen S.L."/>
            <person name="Zaremba-Niedzwiedzka K."/>
            <person name="Martijn J."/>
            <person name="Lind A.E."/>
            <person name="van Eijk R."/>
            <person name="Schleper C."/>
            <person name="Guy L."/>
            <person name="Ettema T.J."/>
        </authorList>
    </citation>
    <scope>NUCLEOTIDE SEQUENCE</scope>
</reference>